<dbReference type="EMBL" id="JPIU01000024">
    <property type="protein sequence ID" value="KIO47104.1"/>
    <property type="molecule type" value="Genomic_DNA"/>
</dbReference>
<evidence type="ECO:0000313" key="5">
    <source>
        <dbReference type="Proteomes" id="UP000031980"/>
    </source>
</evidence>
<feature type="transmembrane region" description="Helical" evidence="1">
    <location>
        <begin position="52"/>
        <end position="71"/>
    </location>
</feature>
<name>A0A0C3RKQ7_9PORP</name>
<dbReference type="RefSeq" id="WP_041502998.1">
    <property type="nucleotide sequence ID" value="NZ_JPIT01000017.1"/>
</dbReference>
<keyword evidence="1" id="KW-0472">Membrane</keyword>
<gene>
    <name evidence="3" type="ORF">BA92_01250</name>
    <name evidence="2" type="ORF">IE90_06145</name>
</gene>
<dbReference type="Proteomes" id="UP000031980">
    <property type="component" value="Unassembled WGS sequence"/>
</dbReference>
<reference evidence="2 4" key="2">
    <citation type="submission" date="2014-07" db="EMBL/GenBank/DDBJ databases">
        <title>Porphyromonadaceae bacterium OUH 334697 = ATCC BAA-2682 = DSM 28341 draft genome.</title>
        <authorList>
            <person name="Sydenham T.V."/>
            <person name="Hasman H."/>
            <person name="Justesen U.S."/>
        </authorList>
    </citation>
    <scope>NUCLEOTIDE SEQUENCE [LARGE SCALE GENOMIC DNA]</scope>
    <source>
        <strain evidence="2 4">OUH 334697</strain>
    </source>
</reference>
<feature type="transmembrane region" description="Helical" evidence="1">
    <location>
        <begin position="129"/>
        <end position="151"/>
    </location>
</feature>
<sequence length="161" mass="18245">MEFLLTIPLMLLIRSDFKRRVVSVYTLLVFGSLQFIVVLMKEGIYETVIRTGINSVVLLFLGLGVCLYLLLKYGPVAFATRRFIGSGDIVFLFFLTPAFAGLEFPKFLVISFLLTLVGWGVCCKRKRELTIPLVATVGICYLIRILIRFLFPICTVQYSTL</sequence>
<proteinExistence type="predicted"/>
<dbReference type="OrthoDB" id="1099278at2"/>
<accession>A0A0C3RKQ7</accession>
<dbReference type="Proteomes" id="UP000031937">
    <property type="component" value="Unassembled WGS sequence"/>
</dbReference>
<keyword evidence="1" id="KW-1133">Transmembrane helix</keyword>
<dbReference type="AlphaFoldDB" id="A0A0C3RKQ7"/>
<evidence type="ECO:0000256" key="1">
    <source>
        <dbReference type="SAM" id="Phobius"/>
    </source>
</evidence>
<organism evidence="3 5">
    <name type="scientific">Sanguibacteroides justesenii</name>
    <dbReference type="NCBI Taxonomy" id="1547597"/>
    <lineage>
        <taxon>Bacteria</taxon>
        <taxon>Pseudomonadati</taxon>
        <taxon>Bacteroidota</taxon>
        <taxon>Bacteroidia</taxon>
        <taxon>Bacteroidales</taxon>
        <taxon>Porphyromonadaceae</taxon>
        <taxon>Sanguibacteroides</taxon>
    </lineage>
</organism>
<keyword evidence="1" id="KW-0812">Transmembrane</keyword>
<comment type="caution">
    <text evidence="3">The sequence shown here is derived from an EMBL/GenBank/DDBJ whole genome shotgun (WGS) entry which is preliminary data.</text>
</comment>
<evidence type="ECO:0008006" key="6">
    <source>
        <dbReference type="Google" id="ProtNLM"/>
    </source>
</evidence>
<evidence type="ECO:0000313" key="4">
    <source>
        <dbReference type="Proteomes" id="UP000031937"/>
    </source>
</evidence>
<feature type="transmembrane region" description="Helical" evidence="1">
    <location>
        <begin position="106"/>
        <end position="122"/>
    </location>
</feature>
<protein>
    <recommendedName>
        <fullName evidence="6">Prepilin type IV endopeptidase peptidase domain-containing protein</fullName>
    </recommendedName>
</protein>
<dbReference type="EMBL" id="JPIT01000017">
    <property type="protein sequence ID" value="KIO46029.1"/>
    <property type="molecule type" value="Genomic_DNA"/>
</dbReference>
<feature type="transmembrane region" description="Helical" evidence="1">
    <location>
        <begin position="21"/>
        <end position="40"/>
    </location>
</feature>
<reference evidence="3 5" key="1">
    <citation type="submission" date="2014-07" db="EMBL/GenBank/DDBJ databases">
        <title>Porphyromonadaceae bacterium OUH 308042 = ATCC BAA-2681 = DSM 28342 draft genome.</title>
        <authorList>
            <person name="Sydenham T.V."/>
            <person name="Hasman H."/>
            <person name="Justensen U.S."/>
        </authorList>
    </citation>
    <scope>NUCLEOTIDE SEQUENCE [LARGE SCALE GENOMIC DNA]</scope>
    <source>
        <strain evidence="3 5">OUH 308042</strain>
    </source>
</reference>
<evidence type="ECO:0000313" key="3">
    <source>
        <dbReference type="EMBL" id="KIO47104.1"/>
    </source>
</evidence>
<feature type="transmembrane region" description="Helical" evidence="1">
    <location>
        <begin position="83"/>
        <end position="100"/>
    </location>
</feature>
<evidence type="ECO:0000313" key="2">
    <source>
        <dbReference type="EMBL" id="KIO46029.1"/>
    </source>
</evidence>
<keyword evidence="5" id="KW-1185">Reference proteome</keyword>